<accession>A0A2P8VNB4</accession>
<keyword evidence="9" id="KW-1185">Reference proteome</keyword>
<evidence type="ECO:0000313" key="8">
    <source>
        <dbReference type="EMBL" id="PSN09041.1"/>
    </source>
</evidence>
<reference evidence="8 9" key="1">
    <citation type="submission" date="2018-03" db="EMBL/GenBank/DDBJ databases">
        <title>Draft genome sequence of the first documented clinical Siccibacter turicensis isolate in Austria.</title>
        <authorList>
            <person name="Lepuschitz S."/>
            <person name="Pekard-Amenitsch S."/>
            <person name="Haunold R."/>
            <person name="Schill S."/>
            <person name="Mach R."/>
            <person name="Allerberger F."/>
            <person name="Ruppitsch W."/>
            <person name="Forsythe S.J."/>
        </authorList>
    </citation>
    <scope>NUCLEOTIDE SEQUENCE [LARGE SCALE GENOMIC DNA]</scope>
    <source>
        <strain evidence="8 9">6100069499-17</strain>
    </source>
</reference>
<comment type="catalytic activity">
    <reaction evidence="5">
        <text>O-phospho-L-tyrosyl-[protein] + H2O = L-tyrosyl-[protein] + phosphate</text>
        <dbReference type="Rhea" id="RHEA:10684"/>
        <dbReference type="Rhea" id="RHEA-COMP:10136"/>
        <dbReference type="Rhea" id="RHEA-COMP:20101"/>
        <dbReference type="ChEBI" id="CHEBI:15377"/>
        <dbReference type="ChEBI" id="CHEBI:43474"/>
        <dbReference type="ChEBI" id="CHEBI:46858"/>
        <dbReference type="ChEBI" id="CHEBI:61978"/>
        <dbReference type="EC" id="3.1.3.48"/>
    </reaction>
</comment>
<gene>
    <name evidence="8" type="ORF">C7G83_06795</name>
</gene>
<evidence type="ECO:0000256" key="2">
    <source>
        <dbReference type="ARBA" id="ARBA00013064"/>
    </source>
</evidence>
<dbReference type="InterPro" id="IPR017867">
    <property type="entry name" value="Tyr_phospatase_low_mol_wt"/>
</dbReference>
<keyword evidence="4" id="KW-0904">Protein phosphatase</keyword>
<evidence type="ECO:0000256" key="6">
    <source>
        <dbReference type="PIRSR" id="PIRSR617867-1"/>
    </source>
</evidence>
<dbReference type="EMBL" id="PYEP01000002">
    <property type="protein sequence ID" value="PSN09041.1"/>
    <property type="molecule type" value="Genomic_DNA"/>
</dbReference>
<feature type="domain" description="Phosphotyrosine protein phosphatase I" evidence="7">
    <location>
        <begin position="5"/>
        <end position="144"/>
    </location>
</feature>
<keyword evidence="3" id="KW-0378">Hydrolase</keyword>
<evidence type="ECO:0000256" key="4">
    <source>
        <dbReference type="ARBA" id="ARBA00022912"/>
    </source>
</evidence>
<dbReference type="Proteomes" id="UP000240212">
    <property type="component" value="Unassembled WGS sequence"/>
</dbReference>
<evidence type="ECO:0000313" key="9">
    <source>
        <dbReference type="Proteomes" id="UP000240212"/>
    </source>
</evidence>
<feature type="active site" description="Proton donor" evidence="6">
    <location>
        <position position="118"/>
    </location>
</feature>
<dbReference type="PANTHER" id="PTHR11717">
    <property type="entry name" value="LOW MOLECULAR WEIGHT PROTEIN TYROSINE PHOSPHATASE"/>
    <property type="match status" value="1"/>
</dbReference>
<feature type="active site" evidence="6">
    <location>
        <position position="17"/>
    </location>
</feature>
<dbReference type="OrthoDB" id="9784339at2"/>
<dbReference type="SUPFAM" id="SSF52788">
    <property type="entry name" value="Phosphotyrosine protein phosphatases I"/>
    <property type="match status" value="1"/>
</dbReference>
<dbReference type="EC" id="3.1.3.48" evidence="2"/>
<evidence type="ECO:0000259" key="7">
    <source>
        <dbReference type="SMART" id="SM00226"/>
    </source>
</evidence>
<dbReference type="Pfam" id="PF01451">
    <property type="entry name" value="LMWPc"/>
    <property type="match status" value="1"/>
</dbReference>
<protein>
    <recommendedName>
        <fullName evidence="2">protein-tyrosine-phosphatase</fullName>
        <ecNumber evidence="2">3.1.3.48</ecNumber>
    </recommendedName>
</protein>
<evidence type="ECO:0000256" key="1">
    <source>
        <dbReference type="ARBA" id="ARBA00011063"/>
    </source>
</evidence>
<comment type="caution">
    <text evidence="8">The sequence shown here is derived from an EMBL/GenBank/DDBJ whole genome shotgun (WGS) entry which is preliminary data.</text>
</comment>
<dbReference type="SMART" id="SM00226">
    <property type="entry name" value="LMWPc"/>
    <property type="match status" value="1"/>
</dbReference>
<evidence type="ECO:0000256" key="5">
    <source>
        <dbReference type="ARBA" id="ARBA00051722"/>
    </source>
</evidence>
<organism evidence="8 9">
    <name type="scientific">Siccibacter turicensis</name>
    <dbReference type="NCBI Taxonomy" id="357233"/>
    <lineage>
        <taxon>Bacteria</taxon>
        <taxon>Pseudomonadati</taxon>
        <taxon>Pseudomonadota</taxon>
        <taxon>Gammaproteobacteria</taxon>
        <taxon>Enterobacterales</taxon>
        <taxon>Enterobacteriaceae</taxon>
        <taxon>Siccibacter</taxon>
    </lineage>
</organism>
<name>A0A2P8VNB4_9ENTR</name>
<comment type="similarity">
    <text evidence="1">Belongs to the low molecular weight phosphotyrosine protein phosphatase family.</text>
</comment>
<evidence type="ECO:0000256" key="3">
    <source>
        <dbReference type="ARBA" id="ARBA00022801"/>
    </source>
</evidence>
<dbReference type="InterPro" id="IPR050438">
    <property type="entry name" value="LMW_PTPase"/>
</dbReference>
<dbReference type="PANTHER" id="PTHR11717:SF31">
    <property type="entry name" value="LOW MOLECULAR WEIGHT PROTEIN-TYROSINE-PHOSPHATASE ETP-RELATED"/>
    <property type="match status" value="1"/>
</dbReference>
<dbReference type="InterPro" id="IPR023485">
    <property type="entry name" value="Ptyr_pPase"/>
</dbReference>
<dbReference type="STRING" id="1388748.GCA_000463155_03515"/>
<dbReference type="PRINTS" id="PR00719">
    <property type="entry name" value="LMWPTPASE"/>
</dbReference>
<sequence>MVMIGSVQVICIGNVCRSPVAARLLQRAVPGLRVASAGLNAVEGAPADSMMQTLAAEQGLDLSDHRAVQFSMADAAHYDLLLVMEQDMRRRLLRVNPMLCGKVKLFGQWLTGDRDIADPYMKSREFNISIFMRMETAAATWKAIFCP</sequence>
<proteinExistence type="inferred from homology"/>
<dbReference type="AlphaFoldDB" id="A0A2P8VNB4"/>
<feature type="active site" description="Nucleophile" evidence="6">
    <location>
        <position position="11"/>
    </location>
</feature>
<dbReference type="Gene3D" id="3.40.50.2300">
    <property type="match status" value="1"/>
</dbReference>
<dbReference type="InterPro" id="IPR036196">
    <property type="entry name" value="Ptyr_pPase_sf"/>
</dbReference>
<dbReference type="GO" id="GO:0004725">
    <property type="term" value="F:protein tyrosine phosphatase activity"/>
    <property type="evidence" value="ECO:0007669"/>
    <property type="project" value="UniProtKB-EC"/>
</dbReference>